<dbReference type="Proteomes" id="UP001161691">
    <property type="component" value="Unassembled WGS sequence"/>
</dbReference>
<reference evidence="1" key="1">
    <citation type="submission" date="2023-04" db="EMBL/GenBank/DDBJ databases">
        <title>Comparative genomic analysis of Cohnella hashimotonis sp. nov., isolated from the International Space Station.</title>
        <authorList>
            <person name="Venkateswaran K."/>
            <person name="Simpson A."/>
        </authorList>
    </citation>
    <scope>NUCLEOTIDE SEQUENCE</scope>
    <source>
        <strain evidence="1">F6_2S_P_1</strain>
    </source>
</reference>
<comment type="caution">
    <text evidence="1">The sequence shown here is derived from an EMBL/GenBank/DDBJ whole genome shotgun (WGS) entry which is preliminary data.</text>
</comment>
<sequence length="58" mass="6013">MKLAGSVEIGNNTWLGIGGVLSNNIKITSDCKIGAGAVVIRDVEEAGTYVGGPLRRLK</sequence>
<evidence type="ECO:0000313" key="2">
    <source>
        <dbReference type="Proteomes" id="UP001161691"/>
    </source>
</evidence>
<dbReference type="InterPro" id="IPR011004">
    <property type="entry name" value="Trimer_LpxA-like_sf"/>
</dbReference>
<dbReference type="EMBL" id="JAGRPV010000002">
    <property type="protein sequence ID" value="MDI4650322.1"/>
    <property type="molecule type" value="Genomic_DNA"/>
</dbReference>
<dbReference type="SUPFAM" id="SSF51161">
    <property type="entry name" value="Trimeric LpxA-like enzymes"/>
    <property type="match status" value="1"/>
</dbReference>
<proteinExistence type="predicted"/>
<organism evidence="1 2">
    <name type="scientific">Cohnella hashimotonis</name>
    <dbReference type="NCBI Taxonomy" id="2826895"/>
    <lineage>
        <taxon>Bacteria</taxon>
        <taxon>Bacillati</taxon>
        <taxon>Bacillota</taxon>
        <taxon>Bacilli</taxon>
        <taxon>Bacillales</taxon>
        <taxon>Paenibacillaceae</taxon>
        <taxon>Cohnella</taxon>
    </lineage>
</organism>
<dbReference type="PANTHER" id="PTHR43300:SF7">
    <property type="entry name" value="UDP-N-ACETYLBACILLOSAMINE N-ACETYLTRANSFERASE"/>
    <property type="match status" value="1"/>
</dbReference>
<dbReference type="PANTHER" id="PTHR43300">
    <property type="entry name" value="ACETYLTRANSFERASE"/>
    <property type="match status" value="1"/>
</dbReference>
<evidence type="ECO:0000313" key="1">
    <source>
        <dbReference type="EMBL" id="MDI4650322.1"/>
    </source>
</evidence>
<keyword evidence="2" id="KW-1185">Reference proteome</keyword>
<dbReference type="InterPro" id="IPR050179">
    <property type="entry name" value="Trans_hexapeptide_repeat"/>
</dbReference>
<gene>
    <name evidence="1" type="ORF">KB449_35660</name>
</gene>
<protein>
    <submittedName>
        <fullName evidence="1">Uncharacterized protein</fullName>
    </submittedName>
</protein>
<accession>A0ABT6TWZ3</accession>
<name>A0ABT6TWZ3_9BACL</name>
<dbReference type="Gene3D" id="2.160.10.10">
    <property type="entry name" value="Hexapeptide repeat proteins"/>
    <property type="match status" value="1"/>
</dbReference>